<organism evidence="1 2">
    <name type="scientific">Chitinophaga defluvii</name>
    <dbReference type="NCBI Taxonomy" id="3163343"/>
    <lineage>
        <taxon>Bacteria</taxon>
        <taxon>Pseudomonadati</taxon>
        <taxon>Bacteroidota</taxon>
        <taxon>Chitinophagia</taxon>
        <taxon>Chitinophagales</taxon>
        <taxon>Chitinophagaceae</taxon>
        <taxon>Chitinophaga</taxon>
    </lineage>
</organism>
<gene>
    <name evidence="1" type="ORF">ABR189_03405</name>
</gene>
<sequence>MTRKKICLIGDILVDVTLKTLTTDVKLRMGGIVHAARTLWSLDIPFGVAYFAPSYLDNSVFKYLNSLGCQEITKLGNVVGSPYVFLISEAKETGDQGYEFLLRDEIQIEYDESAYEKIRSADYTDYLLISGNYDMINLIGALNGQIHVDVANNIGDISFFNKLSKKLSSIFVSTSSNLFKSLFENNLDDFFNQFQDYTDTIILKENRGGSRGLDFIRKESAFAPSQTRPIMHSVGVGDAYFAACVVKHNPSKLKEAMILSSWIAAEYAGTTFPDDFKNNVTRILKSNLVDLTNLGGTFLPWEIRKKINIYIAAPDFDFIDTTPINKLVENLIYHNFTPRRPIKENGQMEVNATKARRQELFAKDMVMLSECSVLIGVLLYDDPGTLLEIGWAAAKGIPSIVYDPFNRATNCMLTELPDVISSDLDVIISEVFIKSSNIFRYGK</sequence>
<proteinExistence type="predicted"/>
<protein>
    <submittedName>
        <fullName evidence="1">Nucleoside 2-deoxyribosyltransferase</fullName>
    </submittedName>
</protein>
<dbReference type="Pfam" id="PF05014">
    <property type="entry name" value="Nuc_deoxyrib_tr"/>
    <property type="match status" value="1"/>
</dbReference>
<dbReference type="InterPro" id="IPR029056">
    <property type="entry name" value="Ribokinase-like"/>
</dbReference>
<dbReference type="SUPFAM" id="SSF52309">
    <property type="entry name" value="N-(deoxy)ribosyltransferase-like"/>
    <property type="match status" value="1"/>
</dbReference>
<dbReference type="Gene3D" id="3.40.50.450">
    <property type="match status" value="1"/>
</dbReference>
<dbReference type="SUPFAM" id="SSF53613">
    <property type="entry name" value="Ribokinase-like"/>
    <property type="match status" value="1"/>
</dbReference>
<dbReference type="Proteomes" id="UP001549749">
    <property type="component" value="Unassembled WGS sequence"/>
</dbReference>
<name>A0ABV2T032_9BACT</name>
<dbReference type="RefSeq" id="WP_354659039.1">
    <property type="nucleotide sequence ID" value="NZ_JBEXAC010000001.1"/>
</dbReference>
<evidence type="ECO:0000313" key="2">
    <source>
        <dbReference type="Proteomes" id="UP001549749"/>
    </source>
</evidence>
<dbReference type="InterPro" id="IPR007710">
    <property type="entry name" value="Nucleoside_deoxyribTrfase"/>
</dbReference>
<evidence type="ECO:0000313" key="1">
    <source>
        <dbReference type="EMBL" id="MET6996393.1"/>
    </source>
</evidence>
<reference evidence="1 2" key="1">
    <citation type="submission" date="2024-06" db="EMBL/GenBank/DDBJ databases">
        <title>Chitinophaga defluvii sp. nov., isolated from municipal sewage.</title>
        <authorList>
            <person name="Zhang L."/>
        </authorList>
    </citation>
    <scope>NUCLEOTIDE SEQUENCE [LARGE SCALE GENOMIC DNA]</scope>
    <source>
        <strain evidence="1 2">H8</strain>
    </source>
</reference>
<comment type="caution">
    <text evidence="1">The sequence shown here is derived from an EMBL/GenBank/DDBJ whole genome shotgun (WGS) entry which is preliminary data.</text>
</comment>
<accession>A0ABV2T032</accession>
<dbReference type="EMBL" id="JBEXAC010000001">
    <property type="protein sequence ID" value="MET6996393.1"/>
    <property type="molecule type" value="Genomic_DNA"/>
</dbReference>
<keyword evidence="2" id="KW-1185">Reference proteome</keyword>